<evidence type="ECO:0000256" key="2">
    <source>
        <dbReference type="ARBA" id="ARBA00022741"/>
    </source>
</evidence>
<gene>
    <name evidence="7" type="primary">ureG</name>
    <name evidence="9" type="ORF">SAMN05443665_103747</name>
</gene>
<keyword evidence="4 7" id="KW-0342">GTP-binding</keyword>
<dbReference type="SUPFAM" id="SSF52540">
    <property type="entry name" value="P-loop containing nucleoside triphosphate hydrolases"/>
    <property type="match status" value="1"/>
</dbReference>
<dbReference type="PIRSF" id="PIRSF005624">
    <property type="entry name" value="Ni-bind_GTPase"/>
    <property type="match status" value="1"/>
</dbReference>
<organism evidence="9 10">
    <name type="scientific">Actinomadura meyerae</name>
    <dbReference type="NCBI Taxonomy" id="240840"/>
    <lineage>
        <taxon>Bacteria</taxon>
        <taxon>Bacillati</taxon>
        <taxon>Actinomycetota</taxon>
        <taxon>Actinomycetes</taxon>
        <taxon>Streptosporangiales</taxon>
        <taxon>Thermomonosporaceae</taxon>
        <taxon>Actinomadura</taxon>
    </lineage>
</organism>
<name>A0A239NA07_9ACTN</name>
<evidence type="ECO:0000256" key="1">
    <source>
        <dbReference type="ARBA" id="ARBA00005732"/>
    </source>
</evidence>
<reference evidence="9 10" key="1">
    <citation type="submission" date="2017-06" db="EMBL/GenBank/DDBJ databases">
        <authorList>
            <person name="Kim H.J."/>
            <person name="Triplett B.A."/>
        </authorList>
    </citation>
    <scope>NUCLEOTIDE SEQUENCE [LARGE SCALE GENOMIC DNA]</scope>
    <source>
        <strain evidence="9 10">DSM 44715</strain>
    </source>
</reference>
<comment type="subunit">
    <text evidence="6">Homodimer; disulfide-linked. The physiological role of the disulfide bond has not been proven in vivo. UreD, UreF and UreG form a complex that acts as a GTP-hydrolysis-dependent molecular chaperone, activating the urease apoprotein by helping to assemble the nickel containing metallocenter of UreC. The UreE protein probably delivers the nickel.</text>
</comment>
<dbReference type="Pfam" id="PF02492">
    <property type="entry name" value="cobW"/>
    <property type="match status" value="1"/>
</dbReference>
<keyword evidence="3 7" id="KW-0996">Nickel insertion</keyword>
<sequence length="235" mass="24344">MGANHDHDPHPAPRPGGRALRLGVGGPVGSGKTALVAALCRTLRDEFALAVVTNDIYTTEDADFLRRNAVLPDDRIAAVRTGCCPHTAIRDDISANLDAVEALEHRHGPLDLVIVESGGDNLTATFSRGLADRQIFVLDVSGGDKVPRKGGPGVSGADLLVVNKTDLAPLVGADLEVMDRDAAHVRGGRPVVFGSLREQPGAPEVAEWVRGVVAEHRETGGASAAGSRAVASGAP</sequence>
<dbReference type="GO" id="GO:0005737">
    <property type="term" value="C:cytoplasm"/>
    <property type="evidence" value="ECO:0007669"/>
    <property type="project" value="UniProtKB-SubCell"/>
</dbReference>
<feature type="binding site" evidence="7">
    <location>
        <begin position="26"/>
        <end position="33"/>
    </location>
    <ligand>
        <name>GTP</name>
        <dbReference type="ChEBI" id="CHEBI:37565"/>
    </ligand>
</feature>
<dbReference type="AlphaFoldDB" id="A0A239NA07"/>
<dbReference type="PANTHER" id="PTHR31715:SF0">
    <property type="entry name" value="UREASE ACCESSORY PROTEIN G"/>
    <property type="match status" value="1"/>
</dbReference>
<dbReference type="NCBIfam" id="TIGR00101">
    <property type="entry name" value="ureG"/>
    <property type="match status" value="1"/>
</dbReference>
<feature type="domain" description="CobW/HypB/UreG nucleotide-binding" evidence="8">
    <location>
        <begin position="23"/>
        <end position="192"/>
    </location>
</feature>
<dbReference type="GO" id="GO:0043419">
    <property type="term" value="P:urea catabolic process"/>
    <property type="evidence" value="ECO:0007669"/>
    <property type="project" value="InterPro"/>
</dbReference>
<evidence type="ECO:0000259" key="8">
    <source>
        <dbReference type="Pfam" id="PF02492"/>
    </source>
</evidence>
<evidence type="ECO:0000256" key="3">
    <source>
        <dbReference type="ARBA" id="ARBA00022988"/>
    </source>
</evidence>
<evidence type="ECO:0000256" key="6">
    <source>
        <dbReference type="ARBA" id="ARBA00064406"/>
    </source>
</evidence>
<dbReference type="InterPro" id="IPR027417">
    <property type="entry name" value="P-loop_NTPase"/>
</dbReference>
<dbReference type="GO" id="GO:0003924">
    <property type="term" value="F:GTPase activity"/>
    <property type="evidence" value="ECO:0007669"/>
    <property type="project" value="InterPro"/>
</dbReference>
<keyword evidence="7" id="KW-0963">Cytoplasm</keyword>
<evidence type="ECO:0000313" key="10">
    <source>
        <dbReference type="Proteomes" id="UP000198318"/>
    </source>
</evidence>
<dbReference type="Proteomes" id="UP000198318">
    <property type="component" value="Unassembled WGS sequence"/>
</dbReference>
<evidence type="ECO:0000256" key="5">
    <source>
        <dbReference type="ARBA" id="ARBA00023186"/>
    </source>
</evidence>
<comment type="function">
    <text evidence="7">Facilitates the functional incorporation of the urease nickel metallocenter. This process requires GTP hydrolysis, probably effectuated by UreG.</text>
</comment>
<dbReference type="InterPro" id="IPR004400">
    <property type="entry name" value="UreG"/>
</dbReference>
<protein>
    <recommendedName>
        <fullName evidence="7">Urease accessory protein UreG</fullName>
    </recommendedName>
</protein>
<dbReference type="EMBL" id="FZOR01000037">
    <property type="protein sequence ID" value="SNT51048.1"/>
    <property type="molecule type" value="Genomic_DNA"/>
</dbReference>
<dbReference type="InterPro" id="IPR003495">
    <property type="entry name" value="CobW/HypB/UreG_nucleotide-bd"/>
</dbReference>
<proteinExistence type="inferred from homology"/>
<dbReference type="FunFam" id="3.40.50.300:FF:000208">
    <property type="entry name" value="Urease accessory protein UreG"/>
    <property type="match status" value="1"/>
</dbReference>
<dbReference type="RefSeq" id="WP_089329504.1">
    <property type="nucleotide sequence ID" value="NZ_FZOR01000037.1"/>
</dbReference>
<accession>A0A239NA07</accession>
<dbReference type="Gene3D" id="3.40.50.300">
    <property type="entry name" value="P-loop containing nucleotide triphosphate hydrolases"/>
    <property type="match status" value="1"/>
</dbReference>
<comment type="subunit">
    <text evidence="7">Homodimer. UreD, UreF and UreG form a complex that acts as a GTP-hydrolysis-dependent molecular chaperone, activating the urease apoprotein by helping to assemble the nickel containing metallocenter of UreC. The UreE protein probably delivers the nickel.</text>
</comment>
<dbReference type="HAMAP" id="MF_01389">
    <property type="entry name" value="UreG"/>
    <property type="match status" value="1"/>
</dbReference>
<dbReference type="PANTHER" id="PTHR31715">
    <property type="entry name" value="UREASE ACCESSORY PROTEIN G"/>
    <property type="match status" value="1"/>
</dbReference>
<evidence type="ECO:0000313" key="9">
    <source>
        <dbReference type="EMBL" id="SNT51048.1"/>
    </source>
</evidence>
<dbReference type="CDD" id="cd05540">
    <property type="entry name" value="UreG"/>
    <property type="match status" value="1"/>
</dbReference>
<evidence type="ECO:0000256" key="4">
    <source>
        <dbReference type="ARBA" id="ARBA00023134"/>
    </source>
</evidence>
<dbReference type="OrthoDB" id="9802035at2"/>
<keyword evidence="5 7" id="KW-0143">Chaperone</keyword>
<keyword evidence="10" id="KW-1185">Reference proteome</keyword>
<keyword evidence="2 7" id="KW-0547">Nucleotide-binding</keyword>
<dbReference type="GO" id="GO:0005525">
    <property type="term" value="F:GTP binding"/>
    <property type="evidence" value="ECO:0007669"/>
    <property type="project" value="UniProtKB-KW"/>
</dbReference>
<comment type="similarity">
    <text evidence="1 7">Belongs to the SIMIBI class G3E GTPase family. UreG subfamily.</text>
</comment>
<comment type="subcellular location">
    <subcellularLocation>
        <location evidence="7">Cytoplasm</location>
    </subcellularLocation>
</comment>
<evidence type="ECO:0000256" key="7">
    <source>
        <dbReference type="HAMAP-Rule" id="MF_01389"/>
    </source>
</evidence>
<dbReference type="GO" id="GO:0016151">
    <property type="term" value="F:nickel cation binding"/>
    <property type="evidence" value="ECO:0007669"/>
    <property type="project" value="UniProtKB-UniRule"/>
</dbReference>